<dbReference type="PROSITE" id="PS52016">
    <property type="entry name" value="TONB_DEPENDENT_REC_3"/>
    <property type="match status" value="1"/>
</dbReference>
<dbReference type="Pfam" id="PF13715">
    <property type="entry name" value="CarbopepD_reg_2"/>
    <property type="match status" value="1"/>
</dbReference>
<keyword evidence="3 8" id="KW-1134">Transmembrane beta strand</keyword>
<dbReference type="Gene3D" id="2.60.40.1120">
    <property type="entry name" value="Carboxypeptidase-like, regulatory domain"/>
    <property type="match status" value="1"/>
</dbReference>
<dbReference type="Gene3D" id="2.170.130.10">
    <property type="entry name" value="TonB-dependent receptor, plug domain"/>
    <property type="match status" value="1"/>
</dbReference>
<evidence type="ECO:0000256" key="2">
    <source>
        <dbReference type="ARBA" id="ARBA00022448"/>
    </source>
</evidence>
<dbReference type="SUPFAM" id="SSF49464">
    <property type="entry name" value="Carboxypeptidase regulatory domain-like"/>
    <property type="match status" value="1"/>
</dbReference>
<reference evidence="12 13" key="1">
    <citation type="submission" date="2019-06" db="EMBL/GenBank/DDBJ databases">
        <title>Spirosoma utsteinense sp. nov. isolated from Antarctic ice-free soils.</title>
        <authorList>
            <person name="Tahon G."/>
        </authorList>
    </citation>
    <scope>NUCLEOTIDE SEQUENCE [LARGE SCALE GENOMIC DNA]</scope>
    <source>
        <strain evidence="12 13">LMG 31447</strain>
    </source>
</reference>
<dbReference type="SUPFAM" id="SSF56935">
    <property type="entry name" value="Porins"/>
    <property type="match status" value="1"/>
</dbReference>
<comment type="subcellular location">
    <subcellularLocation>
        <location evidence="1 8">Cell outer membrane</location>
        <topology evidence="1 8">Multi-pass membrane protein</topology>
    </subcellularLocation>
</comment>
<keyword evidence="5 9" id="KW-0798">TonB box</keyword>
<dbReference type="InterPro" id="IPR039426">
    <property type="entry name" value="TonB-dep_rcpt-like"/>
</dbReference>
<dbReference type="InterPro" id="IPR037066">
    <property type="entry name" value="Plug_dom_sf"/>
</dbReference>
<evidence type="ECO:0000259" key="10">
    <source>
        <dbReference type="Pfam" id="PF00593"/>
    </source>
</evidence>
<dbReference type="InterPro" id="IPR000531">
    <property type="entry name" value="Beta-barrel_TonB"/>
</dbReference>
<gene>
    <name evidence="12" type="ORF">FH603_3496</name>
</gene>
<dbReference type="RefSeq" id="WP_186738741.1">
    <property type="nucleotide sequence ID" value="NZ_VFIA01000021.1"/>
</dbReference>
<evidence type="ECO:0000256" key="1">
    <source>
        <dbReference type="ARBA" id="ARBA00004571"/>
    </source>
</evidence>
<dbReference type="InterPro" id="IPR008969">
    <property type="entry name" value="CarboxyPept-like_regulatory"/>
</dbReference>
<evidence type="ECO:0000256" key="9">
    <source>
        <dbReference type="RuleBase" id="RU003357"/>
    </source>
</evidence>
<evidence type="ECO:0000313" key="12">
    <source>
        <dbReference type="EMBL" id="MBC3792980.1"/>
    </source>
</evidence>
<comment type="similarity">
    <text evidence="8 9">Belongs to the TonB-dependent receptor family.</text>
</comment>
<evidence type="ECO:0000256" key="6">
    <source>
        <dbReference type="ARBA" id="ARBA00023136"/>
    </source>
</evidence>
<evidence type="ECO:0000256" key="7">
    <source>
        <dbReference type="ARBA" id="ARBA00023237"/>
    </source>
</evidence>
<organism evidence="12 13">
    <name type="scientific">Spirosoma utsteinense</name>
    <dbReference type="NCBI Taxonomy" id="2585773"/>
    <lineage>
        <taxon>Bacteria</taxon>
        <taxon>Pseudomonadati</taxon>
        <taxon>Bacteroidota</taxon>
        <taxon>Cytophagia</taxon>
        <taxon>Cytophagales</taxon>
        <taxon>Cytophagaceae</taxon>
        <taxon>Spirosoma</taxon>
    </lineage>
</organism>
<dbReference type="Pfam" id="PF00593">
    <property type="entry name" value="TonB_dep_Rec_b-barrel"/>
    <property type="match status" value="1"/>
</dbReference>
<feature type="domain" description="TonB-dependent receptor-like beta-barrel" evidence="10">
    <location>
        <begin position="306"/>
        <end position="735"/>
    </location>
</feature>
<evidence type="ECO:0000256" key="4">
    <source>
        <dbReference type="ARBA" id="ARBA00022692"/>
    </source>
</evidence>
<keyword evidence="7 8" id="KW-0998">Cell outer membrane</keyword>
<evidence type="ECO:0000313" key="13">
    <source>
        <dbReference type="Proteomes" id="UP000700732"/>
    </source>
</evidence>
<accession>A0ABR6W8T0</accession>
<evidence type="ECO:0000259" key="11">
    <source>
        <dbReference type="Pfam" id="PF07715"/>
    </source>
</evidence>
<name>A0ABR6W8T0_9BACT</name>
<dbReference type="InterPro" id="IPR036942">
    <property type="entry name" value="Beta-barrel_TonB_sf"/>
</dbReference>
<keyword evidence="13" id="KW-1185">Reference proteome</keyword>
<dbReference type="Proteomes" id="UP000700732">
    <property type="component" value="Unassembled WGS sequence"/>
</dbReference>
<dbReference type="Pfam" id="PF07715">
    <property type="entry name" value="Plug"/>
    <property type="match status" value="1"/>
</dbReference>
<dbReference type="Gene3D" id="2.40.170.20">
    <property type="entry name" value="TonB-dependent receptor, beta-barrel domain"/>
    <property type="match status" value="1"/>
</dbReference>
<protein>
    <recommendedName>
        <fullName evidence="14">TonB-dependent receptor</fullName>
    </recommendedName>
</protein>
<keyword evidence="2 8" id="KW-0813">Transport</keyword>
<sequence>MIVFRIVVLLLLCNIAVAQRVMISGYVTDRMSGETLIGATVYDMRQNSGTSTNRSGYFSLFVDRQASVRFSYVGYESVVLTVVSPRDTVVQVNLLPAITEIAPVSVSATAENSAINQQPGLVAIPIEQLKAVPALFGETDIIKALALTPGVTVGNEGTTGLQVRGGSPDQNLIILDDATVYNVSHLFGFVSTFNPDAVRKVDLYKAGFPARFGGRLSSIIDVTMKEGNNQRRRAEASVGLVSSRLLLEGPLSKQLWGRSSYFISARSSYFTLFLLPTLIAFQVSKSGQYFNYWLYDINAKANHQFKDGSRLLVSLYNGNDIWAAQEGSQTDRSRFGLNWGNTTASVRYTRALLNNLFLRSTLTFSHYRYGIETQARTKQNDDWTITQRFSAMSSIRDFTAKVALEWNPLLGHNVQFGVEAIRHRFRPTRISTTYGINPDTLARINASVGATEVAVYAEDDFRLAKWLRGNAGMRAVSYQLANQQHTYAEPRFSLSVSPTDRLSVKFAYSDMHQFVHLLSSNSVGLPNDVWVPATRSAPPQASSQTAVGITYSFPNQSINVTLEAYHKRLSNLIDYQTGTNFLTNFNRQWENTVERNGIGDSKGIELLVLKTQGRLTGWVGYTLARHRRRFATIDQNRWYDATFDRRHVFSLTGQYAVSDKVSASATWVYQSGQPTTIPVALQENIGQEATAYPLLIYGDRNNFRMPAYHRLDLGVTVRHTTRKRRDAQWSFGVYNAYNRYNPFFLDFNRDLIFDSSLQIVGFDYKVVRKAVFPVLPYLSYNLQINR</sequence>
<keyword evidence="4 8" id="KW-0812">Transmembrane</keyword>
<feature type="domain" description="TonB-dependent receptor plug" evidence="11">
    <location>
        <begin position="137"/>
        <end position="215"/>
    </location>
</feature>
<keyword evidence="6 8" id="KW-0472">Membrane</keyword>
<dbReference type="EMBL" id="VFIA01000021">
    <property type="protein sequence ID" value="MBC3792980.1"/>
    <property type="molecule type" value="Genomic_DNA"/>
</dbReference>
<evidence type="ECO:0000256" key="8">
    <source>
        <dbReference type="PROSITE-ProRule" id="PRU01360"/>
    </source>
</evidence>
<dbReference type="InterPro" id="IPR012910">
    <property type="entry name" value="Plug_dom"/>
</dbReference>
<evidence type="ECO:0008006" key="14">
    <source>
        <dbReference type="Google" id="ProtNLM"/>
    </source>
</evidence>
<evidence type="ECO:0000256" key="5">
    <source>
        <dbReference type="ARBA" id="ARBA00023077"/>
    </source>
</evidence>
<proteinExistence type="inferred from homology"/>
<comment type="caution">
    <text evidence="12">The sequence shown here is derived from an EMBL/GenBank/DDBJ whole genome shotgun (WGS) entry which is preliminary data.</text>
</comment>
<evidence type="ECO:0000256" key="3">
    <source>
        <dbReference type="ARBA" id="ARBA00022452"/>
    </source>
</evidence>